<sequence>MVNLDGYNQSNDIFNGGDGVDTLQLTSGNDALFLDDTASDPGTSPRISGIEVIDAGDGDDIVDLTSQNESYGDVTIHGGNGNDVIWSNAGDDVLTGGAGNDTLYGGLGDDTLTGGSGWDQFVAGDVTGHDVITDFTEGEDIIDLSEWNYNNFNQIEADMHLDASGQNLVIDLGHDASITLMGIDHNLKADDFNFHG</sequence>
<dbReference type="InterPro" id="IPR050557">
    <property type="entry name" value="RTX_toxin/Mannuronan_C5-epim"/>
</dbReference>
<dbReference type="InterPro" id="IPR011049">
    <property type="entry name" value="Serralysin-like_metalloprot_C"/>
</dbReference>
<evidence type="ECO:0000256" key="2">
    <source>
        <dbReference type="ARBA" id="ARBA00022525"/>
    </source>
</evidence>
<dbReference type="PROSITE" id="PS00330">
    <property type="entry name" value="HEMOLYSIN_CALCIUM"/>
    <property type="match status" value="3"/>
</dbReference>
<dbReference type="PANTHER" id="PTHR38340">
    <property type="entry name" value="S-LAYER PROTEIN"/>
    <property type="match status" value="1"/>
</dbReference>
<comment type="subcellular location">
    <subcellularLocation>
        <location evidence="1">Secreted</location>
    </subcellularLocation>
</comment>
<evidence type="ECO:0000313" key="4">
    <source>
        <dbReference type="Proteomes" id="UP000233597"/>
    </source>
</evidence>
<dbReference type="SUPFAM" id="SSF51120">
    <property type="entry name" value="beta-Roll"/>
    <property type="match status" value="1"/>
</dbReference>
<dbReference type="PRINTS" id="PR00313">
    <property type="entry name" value="CABNDNGRPT"/>
</dbReference>
<dbReference type="EMBL" id="NWTK01000006">
    <property type="protein sequence ID" value="PKR54233.1"/>
    <property type="molecule type" value="Genomic_DNA"/>
</dbReference>
<dbReference type="InterPro" id="IPR018511">
    <property type="entry name" value="Hemolysin-typ_Ca-bd_CS"/>
</dbReference>
<dbReference type="PANTHER" id="PTHR38340:SF1">
    <property type="entry name" value="S-LAYER PROTEIN"/>
    <property type="match status" value="1"/>
</dbReference>
<keyword evidence="2" id="KW-0964">Secreted</keyword>
<dbReference type="AlphaFoldDB" id="A0A2N3KUR9"/>
<dbReference type="Pfam" id="PF00353">
    <property type="entry name" value="HemolysinCabind"/>
    <property type="match status" value="4"/>
</dbReference>
<proteinExistence type="predicted"/>
<accession>A0A2N3KUR9</accession>
<evidence type="ECO:0000256" key="1">
    <source>
        <dbReference type="ARBA" id="ARBA00004613"/>
    </source>
</evidence>
<dbReference type="GO" id="GO:0005509">
    <property type="term" value="F:calcium ion binding"/>
    <property type="evidence" value="ECO:0007669"/>
    <property type="project" value="InterPro"/>
</dbReference>
<name>A0A2N3KUR9_9PROT</name>
<dbReference type="InterPro" id="IPR001343">
    <property type="entry name" value="Hemolysn_Ca-bd"/>
</dbReference>
<dbReference type="GO" id="GO:0005615">
    <property type="term" value="C:extracellular space"/>
    <property type="evidence" value="ECO:0007669"/>
    <property type="project" value="InterPro"/>
</dbReference>
<reference evidence="3 4" key="1">
    <citation type="submission" date="2017-09" db="EMBL/GenBank/DDBJ databases">
        <title>Biodiversity and function of Thalassospira species in the particle-attached aromatic-hydrocarbon-degrading consortia from the surface seawater of the South China Sea.</title>
        <authorList>
            <person name="Dong C."/>
            <person name="Liu R."/>
            <person name="Shao Z."/>
        </authorList>
    </citation>
    <scope>NUCLEOTIDE SEQUENCE [LARGE SCALE GENOMIC DNA]</scope>
    <source>
        <strain evidence="3 4">CSC1P2</strain>
    </source>
</reference>
<protein>
    <submittedName>
        <fullName evidence="3">Hemolysin expression modulating protein</fullName>
    </submittedName>
</protein>
<gene>
    <name evidence="3" type="ORF">COO20_11725</name>
</gene>
<evidence type="ECO:0000313" key="3">
    <source>
        <dbReference type="EMBL" id="PKR54233.1"/>
    </source>
</evidence>
<comment type="caution">
    <text evidence="3">The sequence shown here is derived from an EMBL/GenBank/DDBJ whole genome shotgun (WGS) entry which is preliminary data.</text>
</comment>
<dbReference type="Proteomes" id="UP000233597">
    <property type="component" value="Unassembled WGS sequence"/>
</dbReference>
<dbReference type="Gene3D" id="2.150.10.10">
    <property type="entry name" value="Serralysin-like metalloprotease, C-terminal"/>
    <property type="match status" value="1"/>
</dbReference>
<organism evidence="3 4">
    <name type="scientific">Thalassospira marina</name>
    <dbReference type="NCBI Taxonomy" id="2048283"/>
    <lineage>
        <taxon>Bacteria</taxon>
        <taxon>Pseudomonadati</taxon>
        <taxon>Pseudomonadota</taxon>
        <taxon>Alphaproteobacteria</taxon>
        <taxon>Rhodospirillales</taxon>
        <taxon>Thalassospiraceae</taxon>
        <taxon>Thalassospira</taxon>
    </lineage>
</organism>